<dbReference type="Gramene" id="KFK35220">
    <property type="protein sequence ID" value="KFK35220"/>
    <property type="gene ID" value="AALP_AA5G255900"/>
</dbReference>
<reference evidence="2" key="1">
    <citation type="journal article" date="2015" name="Nat. Plants">
        <title>Genome expansion of Arabis alpina linked with retrotransposition and reduced symmetric DNA methylation.</title>
        <authorList>
            <person name="Willing E.M."/>
            <person name="Rawat V."/>
            <person name="Mandakova T."/>
            <person name="Maumus F."/>
            <person name="James G.V."/>
            <person name="Nordstroem K.J."/>
            <person name="Becker C."/>
            <person name="Warthmann N."/>
            <person name="Chica C."/>
            <person name="Szarzynska B."/>
            <person name="Zytnicki M."/>
            <person name="Albani M.C."/>
            <person name="Kiefer C."/>
            <person name="Bergonzi S."/>
            <person name="Castaings L."/>
            <person name="Mateos J.L."/>
            <person name="Berns M.C."/>
            <person name="Bujdoso N."/>
            <person name="Piofczyk T."/>
            <person name="de Lorenzo L."/>
            <person name="Barrero-Sicilia C."/>
            <person name="Mateos I."/>
            <person name="Piednoel M."/>
            <person name="Hagmann J."/>
            <person name="Chen-Min-Tao R."/>
            <person name="Iglesias-Fernandez R."/>
            <person name="Schuster S.C."/>
            <person name="Alonso-Blanco C."/>
            <person name="Roudier F."/>
            <person name="Carbonero P."/>
            <person name="Paz-Ares J."/>
            <person name="Davis S.J."/>
            <person name="Pecinka A."/>
            <person name="Quesneville H."/>
            <person name="Colot V."/>
            <person name="Lysak M.A."/>
            <person name="Weigel D."/>
            <person name="Coupland G."/>
            <person name="Schneeberger K."/>
        </authorList>
    </citation>
    <scope>NUCLEOTIDE SEQUENCE [LARGE SCALE GENOMIC DNA]</scope>
    <source>
        <strain evidence="2">cv. Pajares</strain>
    </source>
</reference>
<keyword evidence="2" id="KW-1185">Reference proteome</keyword>
<dbReference type="Proteomes" id="UP000029120">
    <property type="component" value="Chromosome 5"/>
</dbReference>
<name>A0A087GZB8_ARAAL</name>
<evidence type="ECO:0000313" key="2">
    <source>
        <dbReference type="Proteomes" id="UP000029120"/>
    </source>
</evidence>
<organism evidence="1 2">
    <name type="scientific">Arabis alpina</name>
    <name type="common">Alpine rock-cress</name>
    <dbReference type="NCBI Taxonomy" id="50452"/>
    <lineage>
        <taxon>Eukaryota</taxon>
        <taxon>Viridiplantae</taxon>
        <taxon>Streptophyta</taxon>
        <taxon>Embryophyta</taxon>
        <taxon>Tracheophyta</taxon>
        <taxon>Spermatophyta</taxon>
        <taxon>Magnoliopsida</taxon>
        <taxon>eudicotyledons</taxon>
        <taxon>Gunneridae</taxon>
        <taxon>Pentapetalae</taxon>
        <taxon>rosids</taxon>
        <taxon>malvids</taxon>
        <taxon>Brassicales</taxon>
        <taxon>Brassicaceae</taxon>
        <taxon>Arabideae</taxon>
        <taxon>Arabis</taxon>
    </lineage>
</organism>
<gene>
    <name evidence="1" type="ordered locus">AALP_Aa5g255900</name>
</gene>
<protein>
    <submittedName>
        <fullName evidence="1">Uncharacterized protein</fullName>
    </submittedName>
</protein>
<dbReference type="EMBL" id="CM002873">
    <property type="protein sequence ID" value="KFK35220.1"/>
    <property type="molecule type" value="Genomic_DNA"/>
</dbReference>
<sequence length="59" mass="6731">MICRHCFLADYIDPRFHEMSMCPLCGAEIPLLPTVNPLLLLFVSANRLIALFSINKLRV</sequence>
<dbReference type="AlphaFoldDB" id="A0A087GZB8"/>
<accession>A0A087GZB8</accession>
<evidence type="ECO:0000313" key="1">
    <source>
        <dbReference type="EMBL" id="KFK35220.1"/>
    </source>
</evidence>
<proteinExistence type="predicted"/>